<dbReference type="Pfam" id="PF01077">
    <property type="entry name" value="NIR_SIR"/>
    <property type="match status" value="1"/>
</dbReference>
<evidence type="ECO:0000259" key="5">
    <source>
        <dbReference type="PROSITE" id="PS51379"/>
    </source>
</evidence>
<dbReference type="PATRIC" id="fig|1653476.3.peg.421"/>
<evidence type="ECO:0000256" key="3">
    <source>
        <dbReference type="ARBA" id="ARBA00023004"/>
    </source>
</evidence>
<dbReference type="GO" id="GO:0000103">
    <property type="term" value="P:sulfate assimilation"/>
    <property type="evidence" value="ECO:0007669"/>
    <property type="project" value="TreeGrafter"/>
</dbReference>
<dbReference type="InterPro" id="IPR006067">
    <property type="entry name" value="NO2/SO3_Rdtase_4Fe4S_dom"/>
</dbReference>
<keyword evidence="7" id="KW-1185">Reference proteome</keyword>
<dbReference type="InterPro" id="IPR045169">
    <property type="entry name" value="NO2/SO3_Rdtase_4Fe4S_prot"/>
</dbReference>
<dbReference type="OrthoDB" id="9800558at2"/>
<accession>A0A0U4N0Q7</accession>
<organism evidence="6 7">
    <name type="scientific">Caldimicrobium thiodismutans</name>
    <dbReference type="NCBI Taxonomy" id="1653476"/>
    <lineage>
        <taxon>Bacteria</taxon>
        <taxon>Pseudomonadati</taxon>
        <taxon>Thermodesulfobacteriota</taxon>
        <taxon>Thermodesulfobacteria</taxon>
        <taxon>Thermodesulfobacteriales</taxon>
        <taxon>Thermodesulfobacteriaceae</taxon>
        <taxon>Caldimicrobium</taxon>
    </lineage>
</organism>
<dbReference type="KEGG" id="cthi:THC_0410"/>
<keyword evidence="4" id="KW-0411">Iron-sulfur</keyword>
<dbReference type="SUPFAM" id="SSF54862">
    <property type="entry name" value="4Fe-4S ferredoxins"/>
    <property type="match status" value="1"/>
</dbReference>
<name>A0A0U4N0Q7_9BACT</name>
<evidence type="ECO:0000256" key="1">
    <source>
        <dbReference type="ARBA" id="ARBA00022485"/>
    </source>
</evidence>
<dbReference type="Pfam" id="PF00037">
    <property type="entry name" value="Fer4"/>
    <property type="match status" value="2"/>
</dbReference>
<evidence type="ECO:0000313" key="6">
    <source>
        <dbReference type="EMBL" id="BAU22806.1"/>
    </source>
</evidence>
<dbReference type="GO" id="GO:0015979">
    <property type="term" value="P:photosynthesis"/>
    <property type="evidence" value="ECO:0007669"/>
    <property type="project" value="InterPro"/>
</dbReference>
<dbReference type="GO" id="GO:0016002">
    <property type="term" value="F:sulfite reductase activity"/>
    <property type="evidence" value="ECO:0007669"/>
    <property type="project" value="TreeGrafter"/>
</dbReference>
<dbReference type="STRING" id="1653476.THC_0410"/>
<dbReference type="Gene3D" id="3.30.70.20">
    <property type="match status" value="1"/>
</dbReference>
<reference evidence="6 7" key="1">
    <citation type="journal article" date="2016" name="Int. J. Syst. Evol. Microbiol.">
        <title>Caldimicrobium thiodismutans sp. nov., a sulfur-disproportionating bacterium isolated from a hot spring, and emended description of the genus Caldimicrobium.</title>
        <authorList>
            <person name="Kojima H."/>
            <person name="Umezawa K."/>
            <person name="Fukui M."/>
        </authorList>
    </citation>
    <scope>NUCLEOTIDE SEQUENCE [LARGE SCALE GENOMIC DNA]</scope>
    <source>
        <strain evidence="6 7">TF1</strain>
    </source>
</reference>
<dbReference type="GO" id="GO:0046872">
    <property type="term" value="F:metal ion binding"/>
    <property type="evidence" value="ECO:0007669"/>
    <property type="project" value="UniProtKB-KW"/>
</dbReference>
<dbReference type="PANTHER" id="PTHR11493">
    <property type="entry name" value="SULFITE REDUCTASE [NADPH] SUBUNIT BETA-RELATED"/>
    <property type="match status" value="1"/>
</dbReference>
<reference evidence="7" key="2">
    <citation type="journal article" date="2016" name="Int. J. Syst. Evol. Microbiol.">
        <title>Caldimicrobium thiodismutans sp. nov., a sulfur-disproportionating bacterium isolated from a hot spring.</title>
        <authorList>
            <person name="Kojima H."/>
            <person name="Umezawa K."/>
            <person name="Fukui M."/>
        </authorList>
    </citation>
    <scope>NUCLEOTIDE SEQUENCE [LARGE SCALE GENOMIC DNA]</scope>
    <source>
        <strain evidence="7">TF1</strain>
    </source>
</reference>
<dbReference type="InterPro" id="IPR042298">
    <property type="entry name" value="P-CP_red_C"/>
</dbReference>
<dbReference type="GO" id="GO:0009337">
    <property type="term" value="C:sulfite reductase complex (NADPH)"/>
    <property type="evidence" value="ECO:0007669"/>
    <property type="project" value="TreeGrafter"/>
</dbReference>
<dbReference type="GO" id="GO:0050311">
    <property type="term" value="F:sulfite reductase (ferredoxin) activity"/>
    <property type="evidence" value="ECO:0007669"/>
    <property type="project" value="TreeGrafter"/>
</dbReference>
<keyword evidence="1" id="KW-0004">4Fe-4S</keyword>
<dbReference type="PROSITE" id="PS00198">
    <property type="entry name" value="4FE4S_FER_1"/>
    <property type="match status" value="1"/>
</dbReference>
<dbReference type="GO" id="GO:0020037">
    <property type="term" value="F:heme binding"/>
    <property type="evidence" value="ECO:0007669"/>
    <property type="project" value="InterPro"/>
</dbReference>
<evidence type="ECO:0000256" key="4">
    <source>
        <dbReference type="ARBA" id="ARBA00023014"/>
    </source>
</evidence>
<dbReference type="SUPFAM" id="SSF56014">
    <property type="entry name" value="Nitrite and sulphite reductase 4Fe-4S domain-like"/>
    <property type="match status" value="1"/>
</dbReference>
<feature type="domain" description="4Fe-4S ferredoxin-type" evidence="5">
    <location>
        <begin position="167"/>
        <end position="196"/>
    </location>
</feature>
<dbReference type="PROSITE" id="PS51379">
    <property type="entry name" value="4FE4S_FER_2"/>
    <property type="match status" value="2"/>
</dbReference>
<dbReference type="GO" id="GO:0015995">
    <property type="term" value="P:chlorophyll biosynthetic process"/>
    <property type="evidence" value="ECO:0007669"/>
    <property type="project" value="InterPro"/>
</dbReference>
<proteinExistence type="predicted"/>
<dbReference type="Gene3D" id="1.10.8.550">
    <property type="entry name" value="Proto-chlorophyllide reductase 57 kD subunit B"/>
    <property type="match status" value="1"/>
</dbReference>
<dbReference type="InterPro" id="IPR045854">
    <property type="entry name" value="NO2/SO3_Rdtase_4Fe4S_sf"/>
</dbReference>
<sequence>MEWEREAEEYLKKVPFFVRGRVKREIEKYLAERGLKRVTLDGVLSAKSALIDKMSQAERAFEVSGCFGLNSCPNALTTSEELLKKLEQVLEEEKISDLLREKVKGPLKAHHKFKVLLSECPNACSQIYIADFALHGVVKVDVDPKACSFCGSCVEVCEESAINLTDFGPLVNEERCVGCGHCIKICPESALTEAFRGYKIYLGGKLGRHPRLATFLTYAKEDEVIALFKKVVQFYKENNIKGERLGTILERVGWDRAKELLLR</sequence>
<dbReference type="Pfam" id="PF08369">
    <property type="entry name" value="PCP_red"/>
    <property type="match status" value="1"/>
</dbReference>
<evidence type="ECO:0000313" key="7">
    <source>
        <dbReference type="Proteomes" id="UP000068196"/>
    </source>
</evidence>
<dbReference type="EMBL" id="AP014945">
    <property type="protein sequence ID" value="BAU22806.1"/>
    <property type="molecule type" value="Genomic_DNA"/>
</dbReference>
<dbReference type="InterPro" id="IPR017900">
    <property type="entry name" value="4Fe4S_Fe_S_CS"/>
</dbReference>
<dbReference type="AlphaFoldDB" id="A0A0U4N0Q7"/>
<dbReference type="InterPro" id="IPR013580">
    <property type="entry name" value="LI-POR_suB-like_C"/>
</dbReference>
<feature type="domain" description="4Fe-4S ferredoxin-type" evidence="5">
    <location>
        <begin position="138"/>
        <end position="166"/>
    </location>
</feature>
<protein>
    <submittedName>
        <fullName evidence="6">Sulfite reductase</fullName>
    </submittedName>
</protein>
<dbReference type="GO" id="GO:0051539">
    <property type="term" value="F:4 iron, 4 sulfur cluster binding"/>
    <property type="evidence" value="ECO:0007669"/>
    <property type="project" value="UniProtKB-KW"/>
</dbReference>
<dbReference type="PANTHER" id="PTHR11493:SF54">
    <property type="entry name" value="ANAEROBIC SULFITE REDUCTASE SUBUNIT C"/>
    <property type="match status" value="1"/>
</dbReference>
<dbReference type="InterPro" id="IPR017896">
    <property type="entry name" value="4Fe4S_Fe-S-bd"/>
</dbReference>
<dbReference type="Proteomes" id="UP000068196">
    <property type="component" value="Chromosome"/>
</dbReference>
<gene>
    <name evidence="6" type="ORF">THC_0410</name>
</gene>
<keyword evidence="2" id="KW-0479">Metal-binding</keyword>
<keyword evidence="3" id="KW-0408">Iron</keyword>
<dbReference type="RefSeq" id="WP_068512643.1">
    <property type="nucleotide sequence ID" value="NZ_AP014945.1"/>
</dbReference>
<dbReference type="Gene3D" id="3.30.413.10">
    <property type="entry name" value="Sulfite Reductase Hemoprotein, domain 1"/>
    <property type="match status" value="1"/>
</dbReference>
<evidence type="ECO:0000256" key="2">
    <source>
        <dbReference type="ARBA" id="ARBA00022723"/>
    </source>
</evidence>